<sequence length="91" mass="10287">MTFLCGLLLRIILSTDEALVLRYGEGRNSGLPRFEVPNLVRARIKLDDSCLNGRGVTPIPVFNDVKRKEYISSYMDALVTVERLQDLNGLF</sequence>
<feature type="signal peptide" evidence="1">
    <location>
        <begin position="1"/>
        <end position="18"/>
    </location>
</feature>
<dbReference type="EMBL" id="JARAOO010000014">
    <property type="protein sequence ID" value="KAJ7942962.1"/>
    <property type="molecule type" value="Genomic_DNA"/>
</dbReference>
<comment type="caution">
    <text evidence="2">The sequence shown here is derived from an EMBL/GenBank/DDBJ whole genome shotgun (WGS) entry which is preliminary data.</text>
</comment>
<evidence type="ECO:0000313" key="2">
    <source>
        <dbReference type="EMBL" id="KAJ7942962.1"/>
    </source>
</evidence>
<accession>A0AAD7KP08</accession>
<organism evidence="2 3">
    <name type="scientific">Quillaja saponaria</name>
    <name type="common">Soap bark tree</name>
    <dbReference type="NCBI Taxonomy" id="32244"/>
    <lineage>
        <taxon>Eukaryota</taxon>
        <taxon>Viridiplantae</taxon>
        <taxon>Streptophyta</taxon>
        <taxon>Embryophyta</taxon>
        <taxon>Tracheophyta</taxon>
        <taxon>Spermatophyta</taxon>
        <taxon>Magnoliopsida</taxon>
        <taxon>eudicotyledons</taxon>
        <taxon>Gunneridae</taxon>
        <taxon>Pentapetalae</taxon>
        <taxon>rosids</taxon>
        <taxon>fabids</taxon>
        <taxon>Fabales</taxon>
        <taxon>Quillajaceae</taxon>
        <taxon>Quillaja</taxon>
    </lineage>
</organism>
<keyword evidence="3" id="KW-1185">Reference proteome</keyword>
<evidence type="ECO:0000313" key="3">
    <source>
        <dbReference type="Proteomes" id="UP001163823"/>
    </source>
</evidence>
<proteinExistence type="predicted"/>
<reference evidence="2" key="1">
    <citation type="journal article" date="2023" name="Science">
        <title>Elucidation of the pathway for biosynthesis of saponin adjuvants from the soapbark tree.</title>
        <authorList>
            <person name="Reed J."/>
            <person name="Orme A."/>
            <person name="El-Demerdash A."/>
            <person name="Owen C."/>
            <person name="Martin L.B.B."/>
            <person name="Misra R.C."/>
            <person name="Kikuchi S."/>
            <person name="Rejzek M."/>
            <person name="Martin A.C."/>
            <person name="Harkess A."/>
            <person name="Leebens-Mack J."/>
            <person name="Louveau T."/>
            <person name="Stephenson M.J."/>
            <person name="Osbourn A."/>
        </authorList>
    </citation>
    <scope>NUCLEOTIDE SEQUENCE</scope>
    <source>
        <strain evidence="2">S10</strain>
    </source>
</reference>
<feature type="chain" id="PRO_5042098795" evidence="1">
    <location>
        <begin position="19"/>
        <end position="91"/>
    </location>
</feature>
<keyword evidence="1" id="KW-0732">Signal</keyword>
<gene>
    <name evidence="2" type="ORF">O6P43_032569</name>
</gene>
<evidence type="ECO:0000256" key="1">
    <source>
        <dbReference type="SAM" id="SignalP"/>
    </source>
</evidence>
<protein>
    <submittedName>
        <fullName evidence="2">Uncharacterized protein</fullName>
    </submittedName>
</protein>
<dbReference type="KEGG" id="qsa:O6P43_032569"/>
<dbReference type="AlphaFoldDB" id="A0AAD7KP08"/>
<dbReference type="Proteomes" id="UP001163823">
    <property type="component" value="Chromosome 14"/>
</dbReference>
<name>A0AAD7KP08_QUISA</name>